<dbReference type="PANTHER" id="PTHR11717:SF7">
    <property type="entry name" value="LOW MOLECULAR WEIGHT PHOSPHOTYROSINE PROTEIN PHOSPHATASE"/>
    <property type="match status" value="1"/>
</dbReference>
<dbReference type="PANTHER" id="PTHR11717">
    <property type="entry name" value="LOW MOLECULAR WEIGHT PROTEIN TYROSINE PHOSPHATASE"/>
    <property type="match status" value="1"/>
</dbReference>
<keyword evidence="3" id="KW-0378">Hydrolase</keyword>
<evidence type="ECO:0000259" key="6">
    <source>
        <dbReference type="SMART" id="SM00226"/>
    </source>
</evidence>
<dbReference type="STRING" id="558173.CDOO_09820"/>
<evidence type="ECO:0000313" key="7">
    <source>
        <dbReference type="EMBL" id="AIT61533.1"/>
    </source>
</evidence>
<evidence type="ECO:0000256" key="1">
    <source>
        <dbReference type="ARBA" id="ARBA00011063"/>
    </source>
</evidence>
<protein>
    <recommendedName>
        <fullName evidence="2">protein-tyrosine-phosphatase</fullName>
        <ecNumber evidence="2">3.1.3.48</ecNumber>
    </recommendedName>
</protein>
<dbReference type="HOGENOM" id="CLU_071415_2_1_11"/>
<dbReference type="SMART" id="SM00226">
    <property type="entry name" value="LMWPc"/>
    <property type="match status" value="1"/>
</dbReference>
<gene>
    <name evidence="7" type="ORF">CDOO_09820</name>
</gene>
<evidence type="ECO:0000256" key="3">
    <source>
        <dbReference type="ARBA" id="ARBA00022801"/>
    </source>
</evidence>
<dbReference type="EMBL" id="CP006764">
    <property type="protein sequence ID" value="AIT61533.1"/>
    <property type="molecule type" value="Genomic_DNA"/>
</dbReference>
<sequence length="160" mass="17448">MTGQTDPTIDVVCTGNICRSPMGAVILRRKLDDAGLEHVTVTSSGIADYHVGNRADERALLELTDAGYDGSAHRARQVDQDTLDADLIIAMATRHRDELLELGADADKIRLLRDFDPASGEDESVADPYYGGPAEFTRTREQIEAAADGIVDWARQRLGH</sequence>
<dbReference type="eggNOG" id="COG0394">
    <property type="taxonomic scope" value="Bacteria"/>
</dbReference>
<dbReference type="InterPro" id="IPR036196">
    <property type="entry name" value="Ptyr_pPase_sf"/>
</dbReference>
<evidence type="ECO:0000256" key="4">
    <source>
        <dbReference type="ARBA" id="ARBA00022912"/>
    </source>
</evidence>
<dbReference type="KEGG" id="cdo:CDOO_09820"/>
<organism evidence="7 8">
    <name type="scientific">Corynebacterium doosanense CAU 212 = DSM 45436</name>
    <dbReference type="NCBI Taxonomy" id="558173"/>
    <lineage>
        <taxon>Bacteria</taxon>
        <taxon>Bacillati</taxon>
        <taxon>Actinomycetota</taxon>
        <taxon>Actinomycetes</taxon>
        <taxon>Mycobacteriales</taxon>
        <taxon>Corynebacteriaceae</taxon>
        <taxon>Corynebacterium</taxon>
    </lineage>
</organism>
<accession>A0A097IHE7</accession>
<evidence type="ECO:0000313" key="8">
    <source>
        <dbReference type="Proteomes" id="UP000029914"/>
    </source>
</evidence>
<feature type="active site" evidence="5">
    <location>
        <position position="19"/>
    </location>
</feature>
<dbReference type="InterPro" id="IPR017867">
    <property type="entry name" value="Tyr_phospatase_low_mol_wt"/>
</dbReference>
<dbReference type="PRINTS" id="PR00719">
    <property type="entry name" value="LMWPTPASE"/>
</dbReference>
<dbReference type="InterPro" id="IPR050438">
    <property type="entry name" value="LMW_PTPase"/>
</dbReference>
<proteinExistence type="inferred from homology"/>
<dbReference type="Gene3D" id="3.40.50.2300">
    <property type="match status" value="1"/>
</dbReference>
<evidence type="ECO:0000256" key="2">
    <source>
        <dbReference type="ARBA" id="ARBA00013064"/>
    </source>
</evidence>
<comment type="similarity">
    <text evidence="1">Belongs to the low molecular weight phosphotyrosine protein phosphatase family.</text>
</comment>
<dbReference type="RefSeq" id="WP_039746311.1">
    <property type="nucleotide sequence ID" value="NZ_AQUX01000001.1"/>
</dbReference>
<evidence type="ECO:0000256" key="5">
    <source>
        <dbReference type="PIRSR" id="PIRSR617867-1"/>
    </source>
</evidence>
<feature type="domain" description="Phosphotyrosine protein phosphatase I" evidence="6">
    <location>
        <begin position="7"/>
        <end position="153"/>
    </location>
</feature>
<dbReference type="EC" id="3.1.3.48" evidence="2"/>
<dbReference type="SUPFAM" id="SSF52788">
    <property type="entry name" value="Phosphotyrosine protein phosphatases I"/>
    <property type="match status" value="1"/>
</dbReference>
<dbReference type="GO" id="GO:0004725">
    <property type="term" value="F:protein tyrosine phosphatase activity"/>
    <property type="evidence" value="ECO:0007669"/>
    <property type="project" value="UniProtKB-EC"/>
</dbReference>
<dbReference type="CDD" id="cd16343">
    <property type="entry name" value="LMWPTP"/>
    <property type="match status" value="1"/>
</dbReference>
<dbReference type="InterPro" id="IPR023485">
    <property type="entry name" value="Ptyr_pPase"/>
</dbReference>
<name>A0A097IHE7_9CORY</name>
<dbReference type="AlphaFoldDB" id="A0A097IHE7"/>
<dbReference type="Proteomes" id="UP000029914">
    <property type="component" value="Chromosome"/>
</dbReference>
<dbReference type="Pfam" id="PF01451">
    <property type="entry name" value="LMWPc"/>
    <property type="match status" value="1"/>
</dbReference>
<keyword evidence="4" id="KW-0904">Protein phosphatase</keyword>
<feature type="active site" description="Proton donor" evidence="5">
    <location>
        <position position="127"/>
    </location>
</feature>
<keyword evidence="8" id="KW-1185">Reference proteome</keyword>
<dbReference type="OrthoDB" id="9784339at2"/>
<reference evidence="7 8" key="1">
    <citation type="submission" date="2013-09" db="EMBL/GenBank/DDBJ databases">
        <title>Complete genome sequence of Corynebacterium doosanense CAU 212(T) (=DSM 45436(T)), isolated from activated sludge.</title>
        <authorList>
            <person name="Schaffert L."/>
            <person name="Albersmeier A."/>
            <person name="Kalinowski J."/>
            <person name="Ruckert C."/>
        </authorList>
    </citation>
    <scope>NUCLEOTIDE SEQUENCE [LARGE SCALE GENOMIC DNA]</scope>
    <source>
        <strain evidence="7 8">CAU 212</strain>
    </source>
</reference>
<feature type="active site" description="Nucleophile" evidence="5">
    <location>
        <position position="13"/>
    </location>
</feature>